<sequence>MRQTNPAVDSTPAPAHASETDGAPPPEPTRQTDGCEAIDRQAGGIDRTWLPDDSAATPLIGAAASPIMPADPPAVPRPTINPDDPVPAPRMDAAERSASAPEADADPHFIAHTTASRPAAGDAALSDATDEPVSRRRTDTSPGSTAAPWIDALRFSWLDASPDPQLGPPGTETTDDTAQAGSDPRTGKTGGFPQPSGTTGWFEASRKTGTASPAIGPLGESAPLPQPGPTDAALGRRPDAQGRPKPIDDAPTAHRSAQQRVAADNSDPLGTAQNPAPRTAVAHPRPSVPPTTGSANPVRQTDPAPPQQTHGTRGASAQRPDSASAQKHGRAPIERNSPAQRPTVTERTGAPDPSEALRIAREMSARHGLEVVGFETATVDIQVIREIASALDELLTKYPMPLRGVELTDDAQARPRPDRTPTAEQSAIWIVLDRAALTPPAPVETRRVFRRRGPAERPVYTAVAREFAGALDAAGGFRARQEALRTLINESLRGGGGGLGLLDPGRALIDGFTEVVLRGERAGAPAKELHGALVKMARAESSDGLSA</sequence>
<evidence type="ECO:0000256" key="1">
    <source>
        <dbReference type="SAM" id="MobiDB-lite"/>
    </source>
</evidence>
<protein>
    <submittedName>
        <fullName evidence="2">Uncharacterized protein</fullName>
    </submittedName>
</protein>
<name>A0ABV2XG78_9NOCA</name>
<organism evidence="2 3">
    <name type="scientific">Nocardia niwae</name>
    <dbReference type="NCBI Taxonomy" id="626084"/>
    <lineage>
        <taxon>Bacteria</taxon>
        <taxon>Bacillati</taxon>
        <taxon>Actinomycetota</taxon>
        <taxon>Actinomycetes</taxon>
        <taxon>Mycobacteriales</taxon>
        <taxon>Nocardiaceae</taxon>
        <taxon>Nocardia</taxon>
    </lineage>
</organism>
<gene>
    <name evidence="2" type="ORF">ABZ507_24050</name>
</gene>
<feature type="region of interest" description="Disordered" evidence="1">
    <location>
        <begin position="1"/>
        <end position="354"/>
    </location>
</feature>
<evidence type="ECO:0000313" key="2">
    <source>
        <dbReference type="EMBL" id="MEU2124892.1"/>
    </source>
</evidence>
<dbReference type="Proteomes" id="UP001550535">
    <property type="component" value="Unassembled WGS sequence"/>
</dbReference>
<feature type="compositionally biased region" description="Basic and acidic residues" evidence="1">
    <location>
        <begin position="234"/>
        <end position="252"/>
    </location>
</feature>
<feature type="compositionally biased region" description="Polar residues" evidence="1">
    <location>
        <begin position="337"/>
        <end position="346"/>
    </location>
</feature>
<reference evidence="2 3" key="1">
    <citation type="submission" date="2024-06" db="EMBL/GenBank/DDBJ databases">
        <title>The Natural Products Discovery Center: Release of the First 8490 Sequenced Strains for Exploring Actinobacteria Biosynthetic Diversity.</title>
        <authorList>
            <person name="Kalkreuter E."/>
            <person name="Kautsar S.A."/>
            <person name="Yang D."/>
            <person name="Bader C.D."/>
            <person name="Teijaro C.N."/>
            <person name="Fluegel L."/>
            <person name="Davis C.M."/>
            <person name="Simpson J.R."/>
            <person name="Lauterbach L."/>
            <person name="Steele A.D."/>
            <person name="Gui C."/>
            <person name="Meng S."/>
            <person name="Li G."/>
            <person name="Viehrig K."/>
            <person name="Ye F."/>
            <person name="Su P."/>
            <person name="Kiefer A.F."/>
            <person name="Nichols A."/>
            <person name="Cepeda A.J."/>
            <person name="Yan W."/>
            <person name="Fan B."/>
            <person name="Jiang Y."/>
            <person name="Adhikari A."/>
            <person name="Zheng C.-J."/>
            <person name="Schuster L."/>
            <person name="Cowan T.M."/>
            <person name="Smanski M.J."/>
            <person name="Chevrette M.G."/>
            <person name="De Carvalho L.P.S."/>
            <person name="Shen B."/>
        </authorList>
    </citation>
    <scope>NUCLEOTIDE SEQUENCE [LARGE SCALE GENOMIC DNA]</scope>
    <source>
        <strain evidence="2 3">NPDC019434</strain>
    </source>
</reference>
<accession>A0ABV2XG78</accession>
<evidence type="ECO:0000313" key="3">
    <source>
        <dbReference type="Proteomes" id="UP001550535"/>
    </source>
</evidence>
<feature type="compositionally biased region" description="Polar residues" evidence="1">
    <location>
        <begin position="290"/>
        <end position="299"/>
    </location>
</feature>
<keyword evidence="3" id="KW-1185">Reference proteome</keyword>
<comment type="caution">
    <text evidence="2">The sequence shown here is derived from an EMBL/GenBank/DDBJ whole genome shotgun (WGS) entry which is preliminary data.</text>
</comment>
<proteinExistence type="predicted"/>
<dbReference type="EMBL" id="JBEYBR010000070">
    <property type="protein sequence ID" value="MEU2124892.1"/>
    <property type="molecule type" value="Genomic_DNA"/>
</dbReference>
<dbReference type="RefSeq" id="WP_357809942.1">
    <property type="nucleotide sequence ID" value="NZ_JBEYBM010000029.1"/>
</dbReference>